<sequence length="114" mass="12588">MKRIKAEFFETDAGNLPVRDWLKGLNEADCCIVGRDIATVEFGWPVGMPTCKPVRGGLREVRSTIKSGKVEARVYFAIEGGVMLLLHGHEGKSGQDVAIDLAISRHKAHKSRKK</sequence>
<comment type="caution">
    <text evidence="1">The sequence shown here is derived from an EMBL/GenBank/DDBJ whole genome shotgun (WGS) entry which is preliminary data.</text>
</comment>
<dbReference type="AlphaFoldDB" id="A0A371X0J7"/>
<dbReference type="Proteomes" id="UP000264310">
    <property type="component" value="Unassembled WGS sequence"/>
</dbReference>
<evidence type="ECO:0000313" key="2">
    <source>
        <dbReference type="Proteomes" id="UP000264310"/>
    </source>
</evidence>
<dbReference type="RefSeq" id="WP_116683544.1">
    <property type="nucleotide sequence ID" value="NZ_QURL01000005.1"/>
</dbReference>
<gene>
    <name evidence="1" type="ORF">DYI37_12185</name>
</gene>
<dbReference type="EMBL" id="QURL01000005">
    <property type="protein sequence ID" value="RFC62729.1"/>
    <property type="molecule type" value="Genomic_DNA"/>
</dbReference>
<dbReference type="OrthoDB" id="3233388at2"/>
<keyword evidence="2" id="KW-1185">Reference proteome</keyword>
<name>A0A371X0J7_9HYPH</name>
<reference evidence="1 2" key="1">
    <citation type="submission" date="2018-08" db="EMBL/GenBank/DDBJ databases">
        <title>Fulvimarina sp. 85, whole genome shotgun sequence.</title>
        <authorList>
            <person name="Tuo L."/>
        </authorList>
    </citation>
    <scope>NUCLEOTIDE SEQUENCE [LARGE SCALE GENOMIC DNA]</scope>
    <source>
        <strain evidence="1 2">85</strain>
    </source>
</reference>
<accession>A0A371X0J7</accession>
<organism evidence="1 2">
    <name type="scientific">Fulvimarina endophytica</name>
    <dbReference type="NCBI Taxonomy" id="2293836"/>
    <lineage>
        <taxon>Bacteria</taxon>
        <taxon>Pseudomonadati</taxon>
        <taxon>Pseudomonadota</taxon>
        <taxon>Alphaproteobacteria</taxon>
        <taxon>Hyphomicrobiales</taxon>
        <taxon>Aurantimonadaceae</taxon>
        <taxon>Fulvimarina</taxon>
    </lineage>
</organism>
<protein>
    <submittedName>
        <fullName evidence="1">Type II toxin-antitoxin system RelE/ParE family toxin</fullName>
    </submittedName>
</protein>
<proteinExistence type="predicted"/>
<evidence type="ECO:0000313" key="1">
    <source>
        <dbReference type="EMBL" id="RFC62729.1"/>
    </source>
</evidence>